<evidence type="ECO:0000256" key="1">
    <source>
        <dbReference type="SAM" id="MobiDB-lite"/>
    </source>
</evidence>
<dbReference type="EMBL" id="LRRD01000020">
    <property type="protein sequence ID" value="KXW58245.1"/>
    <property type="molecule type" value="Genomic_DNA"/>
</dbReference>
<reference evidence="2 3" key="1">
    <citation type="submission" date="2016-01" db="EMBL/GenBank/DDBJ databases">
        <title>Genome sequence of the acidophilic iron oxidising Ferrovum strain Z-31.</title>
        <authorList>
            <person name="Poehlein A."/>
            <person name="Ullrich S.R."/>
            <person name="Schloemann M."/>
            <person name="Muehling M."/>
            <person name="Daniel R."/>
        </authorList>
    </citation>
    <scope>NUCLEOTIDE SEQUENCE [LARGE SCALE GENOMIC DNA]</scope>
    <source>
        <strain evidence="2 3">Z-31</strain>
    </source>
</reference>
<sequence length="177" mass="18980">MILLIPNVSMLRQWNWWVIVTVTLVRLWGSLGLGPALYPPPFAAVVRKTTARVQAGYDGGMPVRFVASLLTLAGGDGPSQTTGKMPPDPKRRCVASAPCPPHSGRTAGGRRLCEGLARVKPVDRARHAKIIPQPVRQRVSRDNPPIPASSGGGRSGIWSCYKQNPRRPVPGGPVGAR</sequence>
<comment type="caution">
    <text evidence="2">The sequence shown here is derived from an EMBL/GenBank/DDBJ whole genome shotgun (WGS) entry which is preliminary data.</text>
</comment>
<protein>
    <submittedName>
        <fullName evidence="2">Uncharacterized protein</fullName>
    </submittedName>
</protein>
<organism evidence="2 3">
    <name type="scientific">Ferrovum myxofaciens</name>
    <dbReference type="NCBI Taxonomy" id="416213"/>
    <lineage>
        <taxon>Bacteria</taxon>
        <taxon>Pseudomonadati</taxon>
        <taxon>Pseudomonadota</taxon>
        <taxon>Betaproteobacteria</taxon>
        <taxon>Ferrovales</taxon>
        <taxon>Ferrovaceae</taxon>
        <taxon>Ferrovum</taxon>
    </lineage>
</organism>
<dbReference type="AlphaFoldDB" id="A0A149VYD7"/>
<feature type="region of interest" description="Disordered" evidence="1">
    <location>
        <begin position="134"/>
        <end position="177"/>
    </location>
</feature>
<gene>
    <name evidence="2" type="ORF">FEMY_12470</name>
</gene>
<evidence type="ECO:0000313" key="3">
    <source>
        <dbReference type="Proteomes" id="UP000075653"/>
    </source>
</evidence>
<dbReference type="Proteomes" id="UP000075653">
    <property type="component" value="Unassembled WGS sequence"/>
</dbReference>
<proteinExistence type="predicted"/>
<accession>A0A149VYD7</accession>
<evidence type="ECO:0000313" key="2">
    <source>
        <dbReference type="EMBL" id="KXW58245.1"/>
    </source>
</evidence>
<name>A0A149VYD7_9PROT</name>
<keyword evidence="3" id="KW-1185">Reference proteome</keyword>